<dbReference type="Proteomes" id="UP001213681">
    <property type="component" value="Unassembled WGS sequence"/>
</dbReference>
<evidence type="ECO:0000313" key="3">
    <source>
        <dbReference type="Proteomes" id="UP001213681"/>
    </source>
</evidence>
<gene>
    <name evidence="2" type="ORF">N7458_000252</name>
</gene>
<keyword evidence="3" id="KW-1185">Reference proteome</keyword>
<evidence type="ECO:0000313" key="2">
    <source>
        <dbReference type="EMBL" id="KAJ5464566.1"/>
    </source>
</evidence>
<dbReference type="EMBL" id="JAPVEA010000001">
    <property type="protein sequence ID" value="KAJ5464566.1"/>
    <property type="molecule type" value="Genomic_DNA"/>
</dbReference>
<evidence type="ECO:0000256" key="1">
    <source>
        <dbReference type="SAM" id="MobiDB-lite"/>
    </source>
</evidence>
<feature type="region of interest" description="Disordered" evidence="1">
    <location>
        <begin position="48"/>
        <end position="73"/>
    </location>
</feature>
<reference evidence="2" key="2">
    <citation type="journal article" date="2023" name="IMA Fungus">
        <title>Comparative genomic study of the Penicillium genus elucidates a diverse pangenome and 15 lateral gene transfer events.</title>
        <authorList>
            <person name="Petersen C."/>
            <person name="Sorensen T."/>
            <person name="Nielsen M.R."/>
            <person name="Sondergaard T.E."/>
            <person name="Sorensen J.L."/>
            <person name="Fitzpatrick D.A."/>
            <person name="Frisvad J.C."/>
            <person name="Nielsen K.L."/>
        </authorList>
    </citation>
    <scope>NUCLEOTIDE SEQUENCE</scope>
    <source>
        <strain evidence="2">IBT 16125</strain>
    </source>
</reference>
<reference evidence="2" key="1">
    <citation type="submission" date="2022-12" db="EMBL/GenBank/DDBJ databases">
        <authorList>
            <person name="Petersen C."/>
        </authorList>
    </citation>
    <scope>NUCLEOTIDE SEQUENCE</scope>
    <source>
        <strain evidence="2">IBT 16125</strain>
    </source>
</reference>
<proteinExistence type="predicted"/>
<sequence length="118" mass="13283">MCYKVVERYSVCKCVYFQHSIDPCSAYGQHGHSVQEKTVLVGYTCTRHSARGTSSSPTAGRGPDSGYSSSKGSYCGTEAFAYGRTDYAYDHDVTYEYEYDCHERAMIRTEPNRNKPSE</sequence>
<dbReference type="GeneID" id="81593889"/>
<comment type="caution">
    <text evidence="2">The sequence shown here is derived from an EMBL/GenBank/DDBJ whole genome shotgun (WGS) entry which is preliminary data.</text>
</comment>
<protein>
    <submittedName>
        <fullName evidence="2">Uncharacterized protein</fullName>
    </submittedName>
</protein>
<organism evidence="2 3">
    <name type="scientific">Penicillium daleae</name>
    <dbReference type="NCBI Taxonomy" id="63821"/>
    <lineage>
        <taxon>Eukaryota</taxon>
        <taxon>Fungi</taxon>
        <taxon>Dikarya</taxon>
        <taxon>Ascomycota</taxon>
        <taxon>Pezizomycotina</taxon>
        <taxon>Eurotiomycetes</taxon>
        <taxon>Eurotiomycetidae</taxon>
        <taxon>Eurotiales</taxon>
        <taxon>Aspergillaceae</taxon>
        <taxon>Penicillium</taxon>
    </lineage>
</organism>
<dbReference type="AlphaFoldDB" id="A0AAD6CFR0"/>
<name>A0AAD6CFR0_9EURO</name>
<accession>A0AAD6CFR0</accession>
<dbReference type="RefSeq" id="XP_056771413.1">
    <property type="nucleotide sequence ID" value="XM_056903646.1"/>
</dbReference>